<dbReference type="OrthoDB" id="1741719at2759"/>
<dbReference type="SUPFAM" id="SSF50978">
    <property type="entry name" value="WD40 repeat-like"/>
    <property type="match status" value="1"/>
</dbReference>
<evidence type="ECO:0000256" key="11">
    <source>
        <dbReference type="SAM" id="MobiDB-lite"/>
    </source>
</evidence>
<evidence type="ECO:0000256" key="9">
    <source>
        <dbReference type="PROSITE-ProRule" id="PRU00221"/>
    </source>
</evidence>
<evidence type="ECO:0000256" key="1">
    <source>
        <dbReference type="ARBA" id="ARBA00004123"/>
    </source>
</evidence>
<keyword evidence="7 10" id="KW-0804">Transcription</keyword>
<dbReference type="Proteomes" id="UP000274131">
    <property type="component" value="Unassembled WGS sequence"/>
</dbReference>
<dbReference type="InterPro" id="IPR011494">
    <property type="entry name" value="HIRA-like_C"/>
</dbReference>
<keyword evidence="15" id="KW-1185">Reference proteome</keyword>
<evidence type="ECO:0000313" key="15">
    <source>
        <dbReference type="Proteomes" id="UP000274131"/>
    </source>
</evidence>
<name>A0A0N4V5N5_ENTVE</name>
<evidence type="ECO:0000256" key="4">
    <source>
        <dbReference type="ARBA" id="ARBA00022737"/>
    </source>
</evidence>
<comment type="similarity">
    <text evidence="2 10">Belongs to the WD repeat HIR1 family.</text>
</comment>
<dbReference type="GO" id="GO:0006351">
    <property type="term" value="P:DNA-templated transcription"/>
    <property type="evidence" value="ECO:0007669"/>
    <property type="project" value="InterPro"/>
</dbReference>
<feature type="domain" description="Protein HIRA-like C-terminal" evidence="12">
    <location>
        <begin position="703"/>
        <end position="838"/>
    </location>
</feature>
<feature type="repeat" description="WD" evidence="9">
    <location>
        <begin position="174"/>
        <end position="215"/>
    </location>
</feature>
<dbReference type="SMART" id="SM00320">
    <property type="entry name" value="WD40"/>
    <property type="match status" value="5"/>
</dbReference>
<evidence type="ECO:0000256" key="5">
    <source>
        <dbReference type="ARBA" id="ARBA00022853"/>
    </source>
</evidence>
<dbReference type="PANTHER" id="PTHR13831">
    <property type="entry name" value="MEMBER OF THE HIR1 FAMILY OF WD-REPEAT PROTEINS"/>
    <property type="match status" value="1"/>
</dbReference>
<dbReference type="WBParaSite" id="EVEC_0000554901-mRNA-1">
    <property type="protein sequence ID" value="EVEC_0000554901-mRNA-1"/>
    <property type="gene ID" value="EVEC_0000554901"/>
</dbReference>
<evidence type="ECO:0000313" key="14">
    <source>
        <dbReference type="EMBL" id="VDD90409.1"/>
    </source>
</evidence>
<organism evidence="16">
    <name type="scientific">Enterobius vermicularis</name>
    <name type="common">Human pinworm</name>
    <dbReference type="NCBI Taxonomy" id="51028"/>
    <lineage>
        <taxon>Eukaryota</taxon>
        <taxon>Metazoa</taxon>
        <taxon>Ecdysozoa</taxon>
        <taxon>Nematoda</taxon>
        <taxon>Chromadorea</taxon>
        <taxon>Rhabditida</taxon>
        <taxon>Spirurina</taxon>
        <taxon>Oxyuridomorpha</taxon>
        <taxon>Oxyuroidea</taxon>
        <taxon>Oxyuridae</taxon>
        <taxon>Enterobius</taxon>
    </lineage>
</organism>
<dbReference type="Pfam" id="PF24105">
    <property type="entry name" value="Beta-prop_CAF1B_HIR1"/>
    <property type="match status" value="1"/>
</dbReference>
<dbReference type="GO" id="GO:0000785">
    <property type="term" value="C:chromatin"/>
    <property type="evidence" value="ECO:0007669"/>
    <property type="project" value="TreeGrafter"/>
</dbReference>
<feature type="domain" description="CAF1B/HIR1 beta-propeller" evidence="13">
    <location>
        <begin position="1"/>
        <end position="365"/>
    </location>
</feature>
<evidence type="ECO:0000256" key="7">
    <source>
        <dbReference type="ARBA" id="ARBA00023163"/>
    </source>
</evidence>
<dbReference type="PANTHER" id="PTHR13831:SF0">
    <property type="entry name" value="PROTEIN HIRA"/>
    <property type="match status" value="1"/>
</dbReference>
<evidence type="ECO:0000256" key="6">
    <source>
        <dbReference type="ARBA" id="ARBA00023015"/>
    </source>
</evidence>
<feature type="region of interest" description="Disordered" evidence="11">
    <location>
        <begin position="450"/>
        <end position="490"/>
    </location>
</feature>
<dbReference type="InterPro" id="IPR031120">
    <property type="entry name" value="HIR1-like"/>
</dbReference>
<protein>
    <recommendedName>
        <fullName evidence="10">Protein HIRA</fullName>
    </recommendedName>
</protein>
<comment type="subcellular location">
    <subcellularLocation>
        <location evidence="1 10">Nucleus</location>
    </subcellularLocation>
</comment>
<keyword evidence="8 10" id="KW-0539">Nucleus</keyword>
<evidence type="ECO:0000259" key="13">
    <source>
        <dbReference type="Pfam" id="PF24105"/>
    </source>
</evidence>
<dbReference type="AlphaFoldDB" id="A0A0N4V5N5"/>
<keyword evidence="3 9" id="KW-0853">WD repeat</keyword>
<feature type="repeat" description="WD" evidence="9">
    <location>
        <begin position="127"/>
        <end position="159"/>
    </location>
</feature>
<dbReference type="InterPro" id="IPR001680">
    <property type="entry name" value="WD40_rpt"/>
</dbReference>
<dbReference type="GO" id="GO:0006355">
    <property type="term" value="P:regulation of DNA-templated transcription"/>
    <property type="evidence" value="ECO:0007669"/>
    <property type="project" value="InterPro"/>
</dbReference>
<evidence type="ECO:0000256" key="8">
    <source>
        <dbReference type="ARBA" id="ARBA00023242"/>
    </source>
</evidence>
<dbReference type="InterPro" id="IPR055410">
    <property type="entry name" value="Beta-prop_CAF1B_HIR1"/>
</dbReference>
<dbReference type="PROSITE" id="PS50082">
    <property type="entry name" value="WD_REPEATS_2"/>
    <property type="match status" value="3"/>
</dbReference>
<proteinExistence type="inferred from homology"/>
<dbReference type="Pfam" id="PF07569">
    <property type="entry name" value="Hira"/>
    <property type="match status" value="1"/>
</dbReference>
<accession>A0A0N4V5N5</accession>
<dbReference type="GO" id="GO:0005634">
    <property type="term" value="C:nucleus"/>
    <property type="evidence" value="ECO:0007669"/>
    <property type="project" value="UniProtKB-SubCell"/>
</dbReference>
<keyword evidence="6 10" id="KW-0805">Transcription regulation</keyword>
<dbReference type="GO" id="GO:0031491">
    <property type="term" value="F:nucleosome binding"/>
    <property type="evidence" value="ECO:0007669"/>
    <property type="project" value="TreeGrafter"/>
</dbReference>
<evidence type="ECO:0000256" key="3">
    <source>
        <dbReference type="ARBA" id="ARBA00022574"/>
    </source>
</evidence>
<evidence type="ECO:0000256" key="10">
    <source>
        <dbReference type="RuleBase" id="RU364014"/>
    </source>
</evidence>
<comment type="function">
    <text evidence="10">Required for replication-independent chromatin assembly and for the periodic repression of histone gene transcription during the cell cycle.</text>
</comment>
<dbReference type="Pfam" id="PF09453">
    <property type="entry name" value="HIRA_B"/>
    <property type="match status" value="1"/>
</dbReference>
<evidence type="ECO:0000259" key="12">
    <source>
        <dbReference type="Pfam" id="PF07569"/>
    </source>
</evidence>
<reference evidence="16" key="1">
    <citation type="submission" date="2016-03" db="UniProtKB">
        <authorList>
            <consortium name="WormBaseParasite"/>
        </authorList>
    </citation>
    <scope>IDENTIFICATION</scope>
</reference>
<dbReference type="PROSITE" id="PS50294">
    <property type="entry name" value="WD_REPEATS_REGION"/>
    <property type="match status" value="3"/>
</dbReference>
<keyword evidence="4 10" id="KW-0677">Repeat</keyword>
<dbReference type="InterPro" id="IPR036322">
    <property type="entry name" value="WD40_repeat_dom_sf"/>
</dbReference>
<sequence>MQLTNPTWIHHSGGAIYSIDFHPNGTKLATCGQGSEGGSGLVIIWNVKPITNERKAQDSCCPRMLSRMLHQACVNCVRWSPDGSFLACGGDEHALTIWEFGGRINSAGTIGSKDSINVEKYREKYRLHGHTMDILHLEWSKDGRFLASCGMDNTTVVWDATNFPHKVTILDKNRDGHDASVKGLSWDPIGKFLVTQGADKTLRIWRTDNWRCVKIIKKPFLESSPTAMFCRMDWSPDGAYLVVPSSMNNAGPTAHLIRRKDWDISLDLVGHRKATTVVKACPRLINYCNHKGLHLQVSCFAVGSRDKTLSVWLIPRVDRPLIVLHKLFKHSILDFSWQVLVHDFHLIICSMDGSVKSVVFNENEVGHLLTAIEMGEVCERLYSTMPSQYNIHGVLNSSSVLSKPNGNVFVDDYEKIVEQNKAERTKDLVETKKKEELMQRATVGVKCAAEDSIQSKESTVPPESASQKPENKQEIIHPSQQTEVRTKSGKRRIQPVFVASLVSTDPEGAGTEDITDSSLQNKRVATEVEKVTQVVVESEVLAVEKEGCLVEESFPVIDEEPAAKQYRQLPVLSEKPQLRLLPALNPVSAVVKESRVVNFAVAHQRRELVVKINEPVKDVDTVQAVNEFEICAIKMSVIRGSLRQIEKWRTLIDPVVVVLAANNRWTAAACYDRSVIVLSTSSGRMIFRPYVDSAASSLILKEDFLSICDQLLSHQLAPRGIPVLTLSSNKTFAYSYKIGCWQRMSEGLLNCVSSINLREYPVGKEALMNEISVSNAMVFSSANAAEKNLMLQGFLEERLCAARALDLSEVFMLYLPCYIKVLVDSGDVEKVRELVSSLYCEEKVCGKLDRARVLSEIYSGVRDASAFADIACDLKLVTSLSS</sequence>
<dbReference type="GO" id="GO:0006338">
    <property type="term" value="P:chromatin remodeling"/>
    <property type="evidence" value="ECO:0007669"/>
    <property type="project" value="InterPro"/>
</dbReference>
<keyword evidence="5 10" id="KW-0156">Chromatin regulator</keyword>
<dbReference type="InterPro" id="IPR015943">
    <property type="entry name" value="WD40/YVTN_repeat-like_dom_sf"/>
</dbReference>
<evidence type="ECO:0000313" key="16">
    <source>
        <dbReference type="WBParaSite" id="EVEC_0000554901-mRNA-1"/>
    </source>
</evidence>
<feature type="repeat" description="WD" evidence="9">
    <location>
        <begin position="67"/>
        <end position="99"/>
    </location>
</feature>
<evidence type="ECO:0000256" key="2">
    <source>
        <dbReference type="ARBA" id="ARBA00007306"/>
    </source>
</evidence>
<keyword evidence="10" id="KW-0678">Repressor</keyword>
<reference evidence="14 15" key="2">
    <citation type="submission" date="2018-10" db="EMBL/GenBank/DDBJ databases">
        <authorList>
            <consortium name="Pathogen Informatics"/>
        </authorList>
    </citation>
    <scope>NUCLEOTIDE SEQUENCE [LARGE SCALE GENOMIC DNA]</scope>
</reference>
<dbReference type="EMBL" id="UXUI01008071">
    <property type="protein sequence ID" value="VDD90409.1"/>
    <property type="molecule type" value="Genomic_DNA"/>
</dbReference>
<dbReference type="STRING" id="51028.A0A0N4V5N5"/>
<gene>
    <name evidence="14" type="ORF">EVEC_LOCUS5160</name>
</gene>
<dbReference type="InterPro" id="IPR019015">
    <property type="entry name" value="HIRA_B_motif"/>
</dbReference>
<dbReference type="Gene3D" id="2.130.10.10">
    <property type="entry name" value="YVTN repeat-like/Quinoprotein amine dehydrogenase"/>
    <property type="match status" value="2"/>
</dbReference>
<dbReference type="GO" id="GO:0000417">
    <property type="term" value="C:HIR complex"/>
    <property type="evidence" value="ECO:0007669"/>
    <property type="project" value="TreeGrafter"/>
</dbReference>